<dbReference type="GO" id="GO:0032790">
    <property type="term" value="P:ribosome disassembly"/>
    <property type="evidence" value="ECO:0007669"/>
    <property type="project" value="TreeGrafter"/>
</dbReference>
<keyword evidence="3 8" id="KW-0251">Elongation factor</keyword>
<dbReference type="CDD" id="cd04170">
    <property type="entry name" value="EF-G_bact"/>
    <property type="match status" value="1"/>
</dbReference>
<dbReference type="SMART" id="SM00838">
    <property type="entry name" value="EFG_C"/>
    <property type="match status" value="1"/>
</dbReference>
<dbReference type="InterPro" id="IPR009022">
    <property type="entry name" value="EFG_III"/>
</dbReference>
<dbReference type="InterPro" id="IPR020568">
    <property type="entry name" value="Ribosomal_Su5_D2-typ_SF"/>
</dbReference>
<accession>Q2SG36</accession>
<dbReference type="Gene3D" id="2.40.30.10">
    <property type="entry name" value="Translation factors"/>
    <property type="match status" value="1"/>
</dbReference>
<dbReference type="CDD" id="cd01434">
    <property type="entry name" value="EFG_mtEFG1_IV"/>
    <property type="match status" value="1"/>
</dbReference>
<dbReference type="Pfam" id="PF22042">
    <property type="entry name" value="EF-G_D2"/>
    <property type="match status" value="1"/>
</dbReference>
<dbReference type="InterPro" id="IPR035647">
    <property type="entry name" value="EFG_III/V"/>
</dbReference>
<dbReference type="GO" id="GO:0005525">
    <property type="term" value="F:GTP binding"/>
    <property type="evidence" value="ECO:0007669"/>
    <property type="project" value="UniProtKB-KW"/>
</dbReference>
<dbReference type="InterPro" id="IPR005225">
    <property type="entry name" value="Small_GTP-bd"/>
</dbReference>
<dbReference type="Proteomes" id="UP000000238">
    <property type="component" value="Chromosome"/>
</dbReference>
<dbReference type="InterPro" id="IPR053905">
    <property type="entry name" value="EF-G-like_DII"/>
</dbReference>
<keyword evidence="4" id="KW-0648">Protein biosynthesis</keyword>
<dbReference type="InterPro" id="IPR027417">
    <property type="entry name" value="P-loop_NTPase"/>
</dbReference>
<keyword evidence="9" id="KW-1185">Reference proteome</keyword>
<dbReference type="Pfam" id="PF00009">
    <property type="entry name" value="GTP_EFTU"/>
    <property type="match status" value="1"/>
</dbReference>
<proteinExistence type="predicted"/>
<dbReference type="InterPro" id="IPR005517">
    <property type="entry name" value="Transl_elong_EFG/EF2_IV"/>
</dbReference>
<reference evidence="8 9" key="1">
    <citation type="journal article" date="2005" name="Nucleic Acids Res.">
        <title>Genomic blueprint of Hahella chejuensis, a marine microbe producing an algicidal agent.</title>
        <authorList>
            <person name="Jeong H."/>
            <person name="Yim J.H."/>
            <person name="Lee C."/>
            <person name="Choi S.-H."/>
            <person name="Park Y.K."/>
            <person name="Yoon S.H."/>
            <person name="Hur C.-G."/>
            <person name="Kang H.-Y."/>
            <person name="Kim D."/>
            <person name="Lee H.H."/>
            <person name="Park K.H."/>
            <person name="Park S.-H."/>
            <person name="Park H.-S."/>
            <person name="Lee H.K."/>
            <person name="Oh T.K."/>
            <person name="Kim J.F."/>
        </authorList>
    </citation>
    <scope>NUCLEOTIDE SEQUENCE [LARGE SCALE GENOMIC DNA]</scope>
    <source>
        <strain evidence="8 9">KCTC 2396</strain>
    </source>
</reference>
<dbReference type="SUPFAM" id="SSF50447">
    <property type="entry name" value="Translation proteins"/>
    <property type="match status" value="1"/>
</dbReference>
<dbReference type="GO" id="GO:0097216">
    <property type="term" value="F:guanosine tetraphosphate binding"/>
    <property type="evidence" value="ECO:0007669"/>
    <property type="project" value="UniProtKB-ARBA"/>
</dbReference>
<keyword evidence="5" id="KW-0342">GTP-binding</keyword>
<evidence type="ECO:0000256" key="4">
    <source>
        <dbReference type="ARBA" id="ARBA00022917"/>
    </source>
</evidence>
<dbReference type="GO" id="GO:0003924">
    <property type="term" value="F:GTPase activity"/>
    <property type="evidence" value="ECO:0007669"/>
    <property type="project" value="InterPro"/>
</dbReference>
<name>Q2SG36_HAHCH</name>
<dbReference type="CDD" id="cd03713">
    <property type="entry name" value="EFG_mtEFG_C"/>
    <property type="match status" value="1"/>
</dbReference>
<dbReference type="SMART" id="SM00889">
    <property type="entry name" value="EFG_IV"/>
    <property type="match status" value="1"/>
</dbReference>
<dbReference type="InterPro" id="IPR035649">
    <property type="entry name" value="EFG_V"/>
</dbReference>
<dbReference type="FunFam" id="3.30.230.10:FF:000003">
    <property type="entry name" value="Elongation factor G"/>
    <property type="match status" value="1"/>
</dbReference>
<dbReference type="SUPFAM" id="SSF52540">
    <property type="entry name" value="P-loop containing nucleoside triphosphate hydrolases"/>
    <property type="match status" value="1"/>
</dbReference>
<dbReference type="Gene3D" id="3.30.230.10">
    <property type="match status" value="1"/>
</dbReference>
<evidence type="ECO:0000256" key="6">
    <source>
        <dbReference type="ARBA" id="ARBA00024731"/>
    </source>
</evidence>
<dbReference type="Pfam" id="PF00679">
    <property type="entry name" value="EFG_C"/>
    <property type="match status" value="1"/>
</dbReference>
<dbReference type="Pfam" id="PF03764">
    <property type="entry name" value="EFG_IV"/>
    <property type="match status" value="1"/>
</dbReference>
<dbReference type="OrthoDB" id="9804431at2"/>
<dbReference type="eggNOG" id="COG0480">
    <property type="taxonomic scope" value="Bacteria"/>
</dbReference>
<dbReference type="NCBIfam" id="NF009381">
    <property type="entry name" value="PRK12740.1-5"/>
    <property type="match status" value="1"/>
</dbReference>
<dbReference type="NCBIfam" id="TIGR00231">
    <property type="entry name" value="small_GTP"/>
    <property type="match status" value="1"/>
</dbReference>
<dbReference type="Gene3D" id="3.40.50.300">
    <property type="entry name" value="P-loop containing nucleotide triphosphate hydrolases"/>
    <property type="match status" value="1"/>
</dbReference>
<dbReference type="GO" id="GO:0003746">
    <property type="term" value="F:translation elongation factor activity"/>
    <property type="evidence" value="ECO:0007669"/>
    <property type="project" value="UniProtKB-KW"/>
</dbReference>
<keyword evidence="2" id="KW-0547">Nucleotide-binding</keyword>
<feature type="domain" description="Tr-type G" evidence="7">
    <location>
        <begin position="7"/>
        <end position="265"/>
    </location>
</feature>
<dbReference type="Pfam" id="PF14492">
    <property type="entry name" value="EFG_III"/>
    <property type="match status" value="1"/>
</dbReference>
<dbReference type="AlphaFoldDB" id="Q2SG36"/>
<dbReference type="RefSeq" id="WP_011397456.1">
    <property type="nucleotide sequence ID" value="NC_007645.1"/>
</dbReference>
<evidence type="ECO:0000313" key="8">
    <source>
        <dbReference type="EMBL" id="ABC30388.1"/>
    </source>
</evidence>
<organism evidence="8 9">
    <name type="scientific">Hahella chejuensis (strain KCTC 2396)</name>
    <dbReference type="NCBI Taxonomy" id="349521"/>
    <lineage>
        <taxon>Bacteria</taxon>
        <taxon>Pseudomonadati</taxon>
        <taxon>Pseudomonadota</taxon>
        <taxon>Gammaproteobacteria</taxon>
        <taxon>Oceanospirillales</taxon>
        <taxon>Hahellaceae</taxon>
        <taxon>Hahella</taxon>
    </lineage>
</organism>
<dbReference type="PRINTS" id="PR00315">
    <property type="entry name" value="ELONGATNFCT"/>
</dbReference>
<dbReference type="EMBL" id="CP000155">
    <property type="protein sequence ID" value="ABC30388.1"/>
    <property type="molecule type" value="Genomic_DNA"/>
</dbReference>
<dbReference type="Gene3D" id="3.30.70.870">
    <property type="entry name" value="Elongation Factor G (Translational Gtpase), domain 3"/>
    <property type="match status" value="1"/>
</dbReference>
<dbReference type="PROSITE" id="PS51722">
    <property type="entry name" value="G_TR_2"/>
    <property type="match status" value="1"/>
</dbReference>
<dbReference type="FunFam" id="3.30.70.240:FF:000001">
    <property type="entry name" value="Elongation factor G"/>
    <property type="match status" value="1"/>
</dbReference>
<evidence type="ECO:0000313" key="9">
    <source>
        <dbReference type="Proteomes" id="UP000000238"/>
    </source>
</evidence>
<dbReference type="SUPFAM" id="SSF54980">
    <property type="entry name" value="EF-G C-terminal domain-like"/>
    <property type="match status" value="2"/>
</dbReference>
<dbReference type="SUPFAM" id="SSF54211">
    <property type="entry name" value="Ribosomal protein S5 domain 2-like"/>
    <property type="match status" value="1"/>
</dbReference>
<evidence type="ECO:0000256" key="2">
    <source>
        <dbReference type="ARBA" id="ARBA00022741"/>
    </source>
</evidence>
<dbReference type="InterPro" id="IPR047872">
    <property type="entry name" value="EFG_IV"/>
</dbReference>
<dbReference type="HOGENOM" id="CLU_002794_4_1_6"/>
<evidence type="ECO:0000256" key="1">
    <source>
        <dbReference type="ARBA" id="ARBA00017872"/>
    </source>
</evidence>
<dbReference type="PANTHER" id="PTHR43261:SF6">
    <property type="entry name" value="ELONGATION FACTOR G-LIKE PROTEIN"/>
    <property type="match status" value="1"/>
</dbReference>
<dbReference type="PANTHER" id="PTHR43261">
    <property type="entry name" value="TRANSLATION ELONGATION FACTOR G-RELATED"/>
    <property type="match status" value="1"/>
</dbReference>
<evidence type="ECO:0000259" key="7">
    <source>
        <dbReference type="PROSITE" id="PS51722"/>
    </source>
</evidence>
<dbReference type="InterPro" id="IPR000640">
    <property type="entry name" value="EFG_V-like"/>
</dbReference>
<dbReference type="InterPro" id="IPR041095">
    <property type="entry name" value="EFG_II"/>
</dbReference>
<dbReference type="NCBIfam" id="NF009891">
    <property type="entry name" value="PRK13351.1-1"/>
    <property type="match status" value="1"/>
</dbReference>
<dbReference type="Gene3D" id="3.30.70.240">
    <property type="match status" value="1"/>
</dbReference>
<gene>
    <name evidence="8" type="ordered locus">HCH_03648</name>
</gene>
<dbReference type="InterPro" id="IPR014721">
    <property type="entry name" value="Ribsml_uS5_D2-typ_fold_subgr"/>
</dbReference>
<dbReference type="KEGG" id="hch:HCH_03648"/>
<dbReference type="STRING" id="349521.HCH_03648"/>
<sequence length="684" mass="74582">MAQYSTENIRNIALLGHVGCGKTTLLEALLVRSGEIPSAGSVEKGATLSDFDPQEKELGHSLYTSVCSLDYDEAHINFIDTPGYPDFLGRALSILPAVDSAALVINAQAGVEMVTERLMAAVKKRELCRMIIVNKIDMNDIDFAQLMESICEAFGPECLPINLPAESGHAVVDCYFAPDESRVTDFSSVEKAHSALVDQVVEVDEKLMEVYLEQGQALNPEQLHDPFEQALREGHLIPVCFVSAQTGAGVEELLKVISHLMPTPLEGNPPQFLKGEGAEARKVTVEPDPGKHAIAHVFKVAVDPYVGKLGVFRIHQGRISPNSQMYVGDARKPFKVAHLLKLQGKKTRETAYGVPGDICAVAKVDDIEFDSVLHDSTDEEQYHLKSIDFPPPICGVAIEPVRRGDEQKLSDALQKVCAEDPSLKLEHRASLNETVMYGVSDLHLRVVLQRMKQQFNVEVVTHPPSIAYKETISKPAEGHYRHKKQTGGAGQFGEVYLRVEPLERGQGFEFENKVVGGSIPSQYIPGVEKGVRQVLESGAIAGFPLQDLRVTVYDGKHHSVDSKEIAFVTAGKKAFLDAVTKAQPVVLEPMVRLNVTAPAASVGDITGDISGSRGMVTGSNALSRNRAAVSALIPLAELDNYQSKLKSMTGGEGAYTLEFSHYDYAPPKLQHELMDRFKQKQGGG</sequence>
<protein>
    <recommendedName>
        <fullName evidence="1">Elongation factor G</fullName>
    </recommendedName>
</protein>
<comment type="function">
    <text evidence="6">Catalyzes the GTP-dependent ribosomal translocation step during translation elongation. During this step, the ribosome changes from the pre-translocational (PRE) to the post-translocational (POST) state as the newly formed A-site-bound peptidyl-tRNA and P-site-bound deacylated tRNA move to the P and E sites, respectively. Catalyzes the coordinated movement of the two tRNA molecules, the mRNA and conformational changes in the ribosome.</text>
</comment>
<dbReference type="CDD" id="cd16262">
    <property type="entry name" value="EFG_III"/>
    <property type="match status" value="1"/>
</dbReference>
<evidence type="ECO:0000256" key="3">
    <source>
        <dbReference type="ARBA" id="ARBA00022768"/>
    </source>
</evidence>
<evidence type="ECO:0000256" key="5">
    <source>
        <dbReference type="ARBA" id="ARBA00023134"/>
    </source>
</evidence>
<dbReference type="InterPro" id="IPR009000">
    <property type="entry name" value="Transl_B-barrel_sf"/>
</dbReference>
<dbReference type="InterPro" id="IPR000795">
    <property type="entry name" value="T_Tr_GTP-bd_dom"/>
</dbReference>